<accession>A0A9X2B1H6</accession>
<dbReference type="RefSeq" id="WP_244722574.1">
    <property type="nucleotide sequence ID" value="NZ_JALIRP010000002.1"/>
</dbReference>
<dbReference type="EMBL" id="JALIRP010000002">
    <property type="protein sequence ID" value="MCJ8011549.1"/>
    <property type="molecule type" value="Genomic_DNA"/>
</dbReference>
<comment type="caution">
    <text evidence="2">The sequence shown here is derived from an EMBL/GenBank/DDBJ whole genome shotgun (WGS) entry which is preliminary data.</text>
</comment>
<protein>
    <submittedName>
        <fullName evidence="2">Basic secretory family protein</fullName>
    </submittedName>
</protein>
<gene>
    <name evidence="2" type="ORF">MUG84_07275</name>
</gene>
<evidence type="ECO:0000313" key="2">
    <source>
        <dbReference type="EMBL" id="MCJ8011549.1"/>
    </source>
</evidence>
<keyword evidence="1" id="KW-0732">Signal</keyword>
<name>A0A9X2B1H6_9BACL</name>
<feature type="chain" id="PRO_5040934472" evidence="1">
    <location>
        <begin position="26"/>
        <end position="249"/>
    </location>
</feature>
<dbReference type="Pfam" id="PF04450">
    <property type="entry name" value="BSP"/>
    <property type="match status" value="1"/>
</dbReference>
<feature type="signal peptide" evidence="1">
    <location>
        <begin position="1"/>
        <end position="25"/>
    </location>
</feature>
<sequence>MKKLLSSVVCAVILLSTLSTHHVLANESANKSHVVESGGQYEKRGYILEVINEVDNPAIKPIISDFVELYFDVYPKLLTKYAADPKTATKKVILKFDPTYDGVAYADDGLIVVSSKWILNHPWDLGLFTHELTHIVQAYPRYDDETWWITEGIADYVRYVYGPHHDDWKFREPKETDNYNSGYGETARFLLWIEQNKNNKVVDILNKQMQQNTFHINDFKEITGQSVEDLWAEYINNPDVKTKYKIKSE</sequence>
<dbReference type="AlphaFoldDB" id="A0A9X2B1H6"/>
<keyword evidence="3" id="KW-1185">Reference proteome</keyword>
<dbReference type="Proteomes" id="UP001139347">
    <property type="component" value="Unassembled WGS sequence"/>
</dbReference>
<dbReference type="InterPro" id="IPR007541">
    <property type="entry name" value="Uncharacterised_BSP"/>
</dbReference>
<dbReference type="PANTHER" id="PTHR33321:SF12">
    <property type="entry name" value="PLANT BASIC SECRETORY PROTEIN (BSP) FAMILY PROTEIN"/>
    <property type="match status" value="1"/>
</dbReference>
<evidence type="ECO:0000313" key="3">
    <source>
        <dbReference type="Proteomes" id="UP001139347"/>
    </source>
</evidence>
<reference evidence="2" key="1">
    <citation type="submission" date="2022-04" db="EMBL/GenBank/DDBJ databases">
        <title>Paenibacillus mangrovi sp. nov., a novel endophytic bacterium isolated from bark of Kandelia candel.</title>
        <authorList>
            <person name="Tuo L."/>
        </authorList>
    </citation>
    <scope>NUCLEOTIDE SEQUENCE</scope>
    <source>
        <strain evidence="2">KQZ6P-2</strain>
    </source>
</reference>
<organism evidence="2 3">
    <name type="scientific">Paenibacillus mangrovi</name>
    <dbReference type="NCBI Taxonomy" id="2931978"/>
    <lineage>
        <taxon>Bacteria</taxon>
        <taxon>Bacillati</taxon>
        <taxon>Bacillota</taxon>
        <taxon>Bacilli</taxon>
        <taxon>Bacillales</taxon>
        <taxon>Paenibacillaceae</taxon>
        <taxon>Paenibacillus</taxon>
    </lineage>
</organism>
<dbReference type="PANTHER" id="PTHR33321">
    <property type="match status" value="1"/>
</dbReference>
<evidence type="ECO:0000256" key="1">
    <source>
        <dbReference type="SAM" id="SignalP"/>
    </source>
</evidence>
<proteinExistence type="predicted"/>